<accession>A0A811Q7G9</accession>
<sequence length="291" mass="31579">MPEGWVQITTIGGYAFMLQIFVIGVKTDLGMIVKSGKKAVAIAFFGTITPHLAMYAAGAALKPRVPVAWKATFMLTNLNVATRTESLDGNALAYSKEICLAAEQWLTVVVEAVVMALEVEEEAAAAPEFAAITDYQGADQWGGDQWTSDVAVPPVAPTGADWGVAPGGLSWGIDDQPALHLATYQTSLDGVNLQMMKREKRGKKGIENNVNTAHGKGPRKPPNKEERNRKQRQYCARKKNTGNTNDSSTPDHGIRNLIMFRKISPEGKVHVYNGADGKWIANSEVITQVIE</sequence>
<evidence type="ECO:0000313" key="6">
    <source>
        <dbReference type="Proteomes" id="UP000604825"/>
    </source>
</evidence>
<dbReference type="Gene3D" id="1.20.1530.20">
    <property type="match status" value="1"/>
</dbReference>
<dbReference type="EMBL" id="CAJGYO010000008">
    <property type="protein sequence ID" value="CAD6251946.1"/>
    <property type="molecule type" value="Genomic_DNA"/>
</dbReference>
<name>A0A811Q7G9_9POAL</name>
<feature type="compositionally biased region" description="Polar residues" evidence="3">
    <location>
        <begin position="241"/>
        <end position="250"/>
    </location>
</feature>
<feature type="compositionally biased region" description="Basic residues" evidence="3">
    <location>
        <begin position="229"/>
        <end position="240"/>
    </location>
</feature>
<dbReference type="GO" id="GO:0009941">
    <property type="term" value="C:chloroplast envelope"/>
    <property type="evidence" value="ECO:0007669"/>
    <property type="project" value="UniProtKB-SubCell"/>
</dbReference>
<dbReference type="Proteomes" id="UP000604825">
    <property type="component" value="Unassembled WGS sequence"/>
</dbReference>
<protein>
    <submittedName>
        <fullName evidence="5">Uncharacterized protein</fullName>
    </submittedName>
</protein>
<feature type="region of interest" description="Disordered" evidence="3">
    <location>
        <begin position="201"/>
        <end position="253"/>
    </location>
</feature>
<keyword evidence="4" id="KW-1133">Transmembrane helix</keyword>
<evidence type="ECO:0000256" key="4">
    <source>
        <dbReference type="SAM" id="Phobius"/>
    </source>
</evidence>
<keyword evidence="6" id="KW-1185">Reference proteome</keyword>
<keyword evidence="4" id="KW-0472">Membrane</keyword>
<evidence type="ECO:0000256" key="1">
    <source>
        <dbReference type="ARBA" id="ARBA00003198"/>
    </source>
</evidence>
<feature type="transmembrane region" description="Helical" evidence="4">
    <location>
        <begin position="39"/>
        <end position="61"/>
    </location>
</feature>
<comment type="subcellular location">
    <subcellularLocation>
        <location evidence="2">Plastid</location>
        <location evidence="2">Chloroplast envelope</location>
    </subcellularLocation>
</comment>
<evidence type="ECO:0000313" key="5">
    <source>
        <dbReference type="EMBL" id="CAD6251946.1"/>
    </source>
</evidence>
<reference evidence="5" key="1">
    <citation type="submission" date="2020-10" db="EMBL/GenBank/DDBJ databases">
        <authorList>
            <person name="Han B."/>
            <person name="Lu T."/>
            <person name="Zhao Q."/>
            <person name="Huang X."/>
            <person name="Zhao Y."/>
        </authorList>
    </citation>
    <scope>NUCLEOTIDE SEQUENCE</scope>
</reference>
<proteinExistence type="predicted"/>
<dbReference type="OrthoDB" id="2687058at2759"/>
<dbReference type="AlphaFoldDB" id="A0A811Q7G9"/>
<evidence type="ECO:0000256" key="3">
    <source>
        <dbReference type="SAM" id="MobiDB-lite"/>
    </source>
</evidence>
<dbReference type="GO" id="GO:0016020">
    <property type="term" value="C:membrane"/>
    <property type="evidence" value="ECO:0007669"/>
    <property type="project" value="UniProtKB-SubCell"/>
</dbReference>
<comment type="caution">
    <text evidence="5">The sequence shown here is derived from an EMBL/GenBank/DDBJ whole genome shotgun (WGS) entry which is preliminary data.</text>
</comment>
<evidence type="ECO:0000256" key="2">
    <source>
        <dbReference type="ARBA" id="ARBA00004119"/>
    </source>
</evidence>
<dbReference type="InterPro" id="IPR038770">
    <property type="entry name" value="Na+/solute_symporter_sf"/>
</dbReference>
<comment type="function">
    <text evidence="1">May function as sodium-coupled metabolite transporter across the chloroplast envelope.</text>
</comment>
<gene>
    <name evidence="5" type="ORF">NCGR_LOCUS35678</name>
</gene>
<feature type="transmembrane region" description="Helical" evidence="4">
    <location>
        <begin position="6"/>
        <end position="27"/>
    </location>
</feature>
<organism evidence="5 6">
    <name type="scientific">Miscanthus lutarioriparius</name>
    <dbReference type="NCBI Taxonomy" id="422564"/>
    <lineage>
        <taxon>Eukaryota</taxon>
        <taxon>Viridiplantae</taxon>
        <taxon>Streptophyta</taxon>
        <taxon>Embryophyta</taxon>
        <taxon>Tracheophyta</taxon>
        <taxon>Spermatophyta</taxon>
        <taxon>Magnoliopsida</taxon>
        <taxon>Liliopsida</taxon>
        <taxon>Poales</taxon>
        <taxon>Poaceae</taxon>
        <taxon>PACMAD clade</taxon>
        <taxon>Panicoideae</taxon>
        <taxon>Andropogonodae</taxon>
        <taxon>Andropogoneae</taxon>
        <taxon>Saccharinae</taxon>
        <taxon>Miscanthus</taxon>
    </lineage>
</organism>
<keyword evidence="4" id="KW-0812">Transmembrane</keyword>